<dbReference type="AlphaFoldDB" id="A0A7L2BX64"/>
<evidence type="ECO:0000259" key="12">
    <source>
        <dbReference type="PROSITE" id="PS50157"/>
    </source>
</evidence>
<reference evidence="13 14" key="1">
    <citation type="submission" date="2019-09" db="EMBL/GenBank/DDBJ databases">
        <title>Bird 10,000 Genomes (B10K) Project - Family phase.</title>
        <authorList>
            <person name="Zhang G."/>
        </authorList>
    </citation>
    <scope>NUCLEOTIDE SEQUENCE [LARGE SCALE GENOMIC DNA]</scope>
    <source>
        <strain evidence="13">B10K-DU-001-15</strain>
        <tissue evidence="13">Muscle</tissue>
    </source>
</reference>
<keyword evidence="10" id="KW-0539">Nucleus</keyword>
<dbReference type="PROSITE" id="PS50157">
    <property type="entry name" value="ZINC_FINGER_C2H2_2"/>
    <property type="match status" value="1"/>
</dbReference>
<evidence type="ECO:0000256" key="6">
    <source>
        <dbReference type="ARBA" id="ARBA00022833"/>
    </source>
</evidence>
<feature type="domain" description="C2H2-type" evidence="12">
    <location>
        <begin position="9"/>
        <end position="36"/>
    </location>
</feature>
<name>A0A7L2BX64_9PASS</name>
<dbReference type="FunFam" id="3.30.160.60:FF:000176">
    <property type="entry name" value="zinc finger protein 70"/>
    <property type="match status" value="1"/>
</dbReference>
<dbReference type="FunFam" id="3.30.160.60:FF:002343">
    <property type="entry name" value="Zinc finger protein 33A"/>
    <property type="match status" value="1"/>
</dbReference>
<dbReference type="EMBL" id="VWYE01011839">
    <property type="protein sequence ID" value="NXQ28726.1"/>
    <property type="molecule type" value="Genomic_DNA"/>
</dbReference>
<keyword evidence="7" id="KW-0805">Transcription regulation</keyword>
<evidence type="ECO:0000256" key="7">
    <source>
        <dbReference type="ARBA" id="ARBA00023015"/>
    </source>
</evidence>
<evidence type="ECO:0000256" key="9">
    <source>
        <dbReference type="ARBA" id="ARBA00023163"/>
    </source>
</evidence>
<evidence type="ECO:0000256" key="5">
    <source>
        <dbReference type="ARBA" id="ARBA00022771"/>
    </source>
</evidence>
<feature type="non-terminal residue" evidence="13">
    <location>
        <position position="77"/>
    </location>
</feature>
<evidence type="ECO:0000256" key="2">
    <source>
        <dbReference type="ARBA" id="ARBA00006991"/>
    </source>
</evidence>
<dbReference type="PANTHER" id="PTHR24399:SF54">
    <property type="entry name" value="GASTRULA ZINC FINGER PROTEIN XLCGF26.1-LIKE-RELATED"/>
    <property type="match status" value="1"/>
</dbReference>
<dbReference type="GO" id="GO:0005654">
    <property type="term" value="C:nucleoplasm"/>
    <property type="evidence" value="ECO:0007669"/>
    <property type="project" value="TreeGrafter"/>
</dbReference>
<sequence>TLHDGEKVHKCLECDKSFRWRCHLTYHQRTHTGKQPYKCGECGKSFREVSPAFPPEDPHWRMTLQVWGVWDELQLEL</sequence>
<dbReference type="GO" id="GO:0001227">
    <property type="term" value="F:DNA-binding transcription repressor activity, RNA polymerase II-specific"/>
    <property type="evidence" value="ECO:0007669"/>
    <property type="project" value="TreeGrafter"/>
</dbReference>
<dbReference type="InterPro" id="IPR013087">
    <property type="entry name" value="Znf_C2H2_type"/>
</dbReference>
<comment type="similarity">
    <text evidence="2">Belongs to the krueppel C2H2-type zinc-finger protein family.</text>
</comment>
<dbReference type="PANTHER" id="PTHR24399">
    <property type="entry name" value="ZINC FINGER AND BTB DOMAIN-CONTAINING"/>
    <property type="match status" value="1"/>
</dbReference>
<dbReference type="GO" id="GO:0000978">
    <property type="term" value="F:RNA polymerase II cis-regulatory region sequence-specific DNA binding"/>
    <property type="evidence" value="ECO:0007669"/>
    <property type="project" value="TreeGrafter"/>
</dbReference>
<dbReference type="Gene3D" id="3.30.160.60">
    <property type="entry name" value="Classic Zinc Finger"/>
    <property type="match status" value="2"/>
</dbReference>
<dbReference type="GO" id="GO:0008270">
    <property type="term" value="F:zinc ion binding"/>
    <property type="evidence" value="ECO:0007669"/>
    <property type="project" value="UniProtKB-KW"/>
</dbReference>
<keyword evidence="3" id="KW-0479">Metal-binding</keyword>
<dbReference type="PROSITE" id="PS00028">
    <property type="entry name" value="ZINC_FINGER_C2H2_1"/>
    <property type="match status" value="1"/>
</dbReference>
<comment type="caution">
    <text evidence="13">The sequence shown here is derived from an EMBL/GenBank/DDBJ whole genome shotgun (WGS) entry which is preliminary data.</text>
</comment>
<evidence type="ECO:0000256" key="11">
    <source>
        <dbReference type="PROSITE-ProRule" id="PRU00042"/>
    </source>
</evidence>
<dbReference type="GO" id="GO:0001817">
    <property type="term" value="P:regulation of cytokine production"/>
    <property type="evidence" value="ECO:0007669"/>
    <property type="project" value="TreeGrafter"/>
</dbReference>
<organism evidence="13 14">
    <name type="scientific">Alaudala cheleensis</name>
    <name type="common">Asian short-toed lark</name>
    <dbReference type="NCBI Taxonomy" id="670337"/>
    <lineage>
        <taxon>Eukaryota</taxon>
        <taxon>Metazoa</taxon>
        <taxon>Chordata</taxon>
        <taxon>Craniata</taxon>
        <taxon>Vertebrata</taxon>
        <taxon>Euteleostomi</taxon>
        <taxon>Archelosauria</taxon>
        <taxon>Archosauria</taxon>
        <taxon>Dinosauria</taxon>
        <taxon>Saurischia</taxon>
        <taxon>Theropoda</taxon>
        <taxon>Coelurosauria</taxon>
        <taxon>Aves</taxon>
        <taxon>Neognathae</taxon>
        <taxon>Neoaves</taxon>
        <taxon>Telluraves</taxon>
        <taxon>Australaves</taxon>
        <taxon>Passeriformes</taxon>
        <taxon>Sylvioidea</taxon>
        <taxon>Alaudidae</taxon>
        <taxon>Alaudala</taxon>
    </lineage>
</organism>
<dbReference type="SUPFAM" id="SSF57667">
    <property type="entry name" value="beta-beta-alpha zinc fingers"/>
    <property type="match status" value="1"/>
</dbReference>
<evidence type="ECO:0000256" key="4">
    <source>
        <dbReference type="ARBA" id="ARBA00022737"/>
    </source>
</evidence>
<keyword evidence="8" id="KW-0238">DNA-binding</keyword>
<evidence type="ECO:0000256" key="1">
    <source>
        <dbReference type="ARBA" id="ARBA00004123"/>
    </source>
</evidence>
<evidence type="ECO:0000313" key="13">
    <source>
        <dbReference type="EMBL" id="NXQ28726.1"/>
    </source>
</evidence>
<keyword evidence="14" id="KW-1185">Reference proteome</keyword>
<evidence type="ECO:0000256" key="8">
    <source>
        <dbReference type="ARBA" id="ARBA00023125"/>
    </source>
</evidence>
<gene>
    <name evidence="13" type="primary">Znf606</name>
    <name evidence="13" type="ORF">ALACHE_R15798</name>
</gene>
<keyword evidence="4" id="KW-0677">Repeat</keyword>
<keyword evidence="6" id="KW-0862">Zinc</keyword>
<proteinExistence type="inferred from homology"/>
<protein>
    <submittedName>
        <fullName evidence="13">ZN606 protein</fullName>
    </submittedName>
</protein>
<dbReference type="InterPro" id="IPR036236">
    <property type="entry name" value="Znf_C2H2_sf"/>
</dbReference>
<feature type="non-terminal residue" evidence="13">
    <location>
        <position position="1"/>
    </location>
</feature>
<keyword evidence="5 11" id="KW-0863">Zinc-finger</keyword>
<dbReference type="GO" id="GO:0002682">
    <property type="term" value="P:regulation of immune system process"/>
    <property type="evidence" value="ECO:0007669"/>
    <property type="project" value="TreeGrafter"/>
</dbReference>
<evidence type="ECO:0000256" key="3">
    <source>
        <dbReference type="ARBA" id="ARBA00022723"/>
    </source>
</evidence>
<keyword evidence="9" id="KW-0804">Transcription</keyword>
<comment type="subcellular location">
    <subcellularLocation>
        <location evidence="1">Nucleus</location>
    </subcellularLocation>
</comment>
<dbReference type="Proteomes" id="UP000571582">
    <property type="component" value="Unassembled WGS sequence"/>
</dbReference>
<accession>A0A7L2BX64</accession>
<evidence type="ECO:0000256" key="10">
    <source>
        <dbReference type="ARBA" id="ARBA00023242"/>
    </source>
</evidence>
<evidence type="ECO:0000313" key="14">
    <source>
        <dbReference type="Proteomes" id="UP000571582"/>
    </source>
</evidence>